<feature type="region of interest" description="Disordered" evidence="1">
    <location>
        <begin position="45"/>
        <end position="79"/>
    </location>
</feature>
<accession>A0A5N6MU94</accession>
<reference evidence="2 3" key="1">
    <citation type="submission" date="2019-05" db="EMBL/GenBank/DDBJ databases">
        <title>Mikania micrantha, genome provides insights into the molecular mechanism of rapid growth.</title>
        <authorList>
            <person name="Liu B."/>
        </authorList>
    </citation>
    <scope>NUCLEOTIDE SEQUENCE [LARGE SCALE GENOMIC DNA]</scope>
    <source>
        <strain evidence="2">NLD-2019</strain>
        <tissue evidence="2">Leaf</tissue>
    </source>
</reference>
<evidence type="ECO:0000313" key="2">
    <source>
        <dbReference type="EMBL" id="KAD4177938.1"/>
    </source>
</evidence>
<protein>
    <submittedName>
        <fullName evidence="2">Uncharacterized protein</fullName>
    </submittedName>
</protein>
<dbReference type="AlphaFoldDB" id="A0A5N6MU94"/>
<gene>
    <name evidence="2" type="ORF">E3N88_26529</name>
</gene>
<sequence length="129" mass="14765">MAGRGEFRWNLRRGADRGNEDDGRDPLDIAEIARLQQRVRDLELEREEVEEETETDSIIRDNGEGDANPFGRHARHQGVFDHDPLRHMSIKIELSDKFPPPIEVMVADATAPESYATTYVIAHCKWTPL</sequence>
<feature type="region of interest" description="Disordered" evidence="1">
    <location>
        <begin position="1"/>
        <end position="28"/>
    </location>
</feature>
<evidence type="ECO:0000256" key="1">
    <source>
        <dbReference type="SAM" id="MobiDB-lite"/>
    </source>
</evidence>
<dbReference type="Proteomes" id="UP000326396">
    <property type="component" value="Linkage Group LG4"/>
</dbReference>
<feature type="compositionally biased region" description="Acidic residues" evidence="1">
    <location>
        <begin position="45"/>
        <end position="55"/>
    </location>
</feature>
<keyword evidence="3" id="KW-1185">Reference proteome</keyword>
<proteinExistence type="predicted"/>
<evidence type="ECO:0000313" key="3">
    <source>
        <dbReference type="Proteomes" id="UP000326396"/>
    </source>
</evidence>
<organism evidence="2 3">
    <name type="scientific">Mikania micrantha</name>
    <name type="common">bitter vine</name>
    <dbReference type="NCBI Taxonomy" id="192012"/>
    <lineage>
        <taxon>Eukaryota</taxon>
        <taxon>Viridiplantae</taxon>
        <taxon>Streptophyta</taxon>
        <taxon>Embryophyta</taxon>
        <taxon>Tracheophyta</taxon>
        <taxon>Spermatophyta</taxon>
        <taxon>Magnoliopsida</taxon>
        <taxon>eudicotyledons</taxon>
        <taxon>Gunneridae</taxon>
        <taxon>Pentapetalae</taxon>
        <taxon>asterids</taxon>
        <taxon>campanulids</taxon>
        <taxon>Asterales</taxon>
        <taxon>Asteraceae</taxon>
        <taxon>Asteroideae</taxon>
        <taxon>Heliantheae alliance</taxon>
        <taxon>Eupatorieae</taxon>
        <taxon>Mikania</taxon>
    </lineage>
</organism>
<feature type="compositionally biased region" description="Basic and acidic residues" evidence="1">
    <location>
        <begin position="1"/>
        <end position="27"/>
    </location>
</feature>
<dbReference type="EMBL" id="SZYD01000014">
    <property type="protein sequence ID" value="KAD4177938.1"/>
    <property type="molecule type" value="Genomic_DNA"/>
</dbReference>
<name>A0A5N6MU94_9ASTR</name>
<comment type="caution">
    <text evidence="2">The sequence shown here is derived from an EMBL/GenBank/DDBJ whole genome shotgun (WGS) entry which is preliminary data.</text>
</comment>